<keyword evidence="2" id="KW-0408">Iron</keyword>
<evidence type="ECO:0000313" key="5">
    <source>
        <dbReference type="Proteomes" id="UP000053958"/>
    </source>
</evidence>
<dbReference type="InterPro" id="IPR005123">
    <property type="entry name" value="Oxoglu/Fe-dep_dioxygenase_dom"/>
</dbReference>
<dbReference type="Proteomes" id="UP000053958">
    <property type="component" value="Unassembled WGS sequence"/>
</dbReference>
<keyword evidence="2" id="KW-0560">Oxidoreductase</keyword>
<dbReference type="Pfam" id="PF03171">
    <property type="entry name" value="2OG-FeII_Oxy"/>
    <property type="match status" value="1"/>
</dbReference>
<accession>A0A0F4YXL0</accession>
<dbReference type="SUPFAM" id="SSF51197">
    <property type="entry name" value="Clavaminate synthase-like"/>
    <property type="match status" value="1"/>
</dbReference>
<dbReference type="OrthoDB" id="288590at2759"/>
<dbReference type="GO" id="GO:0044283">
    <property type="term" value="P:small molecule biosynthetic process"/>
    <property type="evidence" value="ECO:0007669"/>
    <property type="project" value="UniProtKB-ARBA"/>
</dbReference>
<feature type="domain" description="Fe2OG dioxygenase" evidence="3">
    <location>
        <begin position="156"/>
        <end position="262"/>
    </location>
</feature>
<evidence type="ECO:0000313" key="4">
    <source>
        <dbReference type="EMBL" id="KKA22815.1"/>
    </source>
</evidence>
<evidence type="ECO:0000256" key="2">
    <source>
        <dbReference type="RuleBase" id="RU003682"/>
    </source>
</evidence>
<dbReference type="EMBL" id="LASV01000124">
    <property type="protein sequence ID" value="KKA22815.1"/>
    <property type="molecule type" value="Genomic_DNA"/>
</dbReference>
<dbReference type="InterPro" id="IPR044861">
    <property type="entry name" value="IPNS-like_FE2OG_OXY"/>
</dbReference>
<dbReference type="PROSITE" id="PS51471">
    <property type="entry name" value="FE2OG_OXY"/>
    <property type="match status" value="1"/>
</dbReference>
<dbReference type="InterPro" id="IPR026992">
    <property type="entry name" value="DIOX_N"/>
</dbReference>
<evidence type="ECO:0000259" key="3">
    <source>
        <dbReference type="PROSITE" id="PS51471"/>
    </source>
</evidence>
<reference evidence="4 5" key="1">
    <citation type="submission" date="2015-04" db="EMBL/GenBank/DDBJ databases">
        <authorList>
            <person name="Heijne W.H."/>
            <person name="Fedorova N.D."/>
            <person name="Nierman W.C."/>
            <person name="Vollebregt A.W."/>
            <person name="Zhao Z."/>
            <person name="Wu L."/>
            <person name="Kumar M."/>
            <person name="Stam H."/>
            <person name="van den Berg M.A."/>
            <person name="Pel H.J."/>
        </authorList>
    </citation>
    <scope>NUCLEOTIDE SEQUENCE [LARGE SCALE GENOMIC DNA]</scope>
    <source>
        <strain evidence="4 5">CBS 393.64</strain>
    </source>
</reference>
<comment type="similarity">
    <text evidence="1 2">Belongs to the iron/ascorbate-dependent oxidoreductase family.</text>
</comment>
<comment type="caution">
    <text evidence="4">The sequence shown here is derived from an EMBL/GenBank/DDBJ whole genome shotgun (WGS) entry which is preliminary data.</text>
</comment>
<protein>
    <submittedName>
        <fullName evidence="4">2OG-Fe(II) oxygenase family oxidoreductase</fullName>
    </submittedName>
</protein>
<keyword evidence="5" id="KW-1185">Reference proteome</keyword>
<name>A0A0F4YXL0_RASE3</name>
<evidence type="ECO:0000256" key="1">
    <source>
        <dbReference type="ARBA" id="ARBA00008056"/>
    </source>
</evidence>
<dbReference type="Pfam" id="PF14226">
    <property type="entry name" value="DIOX_N"/>
    <property type="match status" value="1"/>
</dbReference>
<dbReference type="InterPro" id="IPR027443">
    <property type="entry name" value="IPNS-like_sf"/>
</dbReference>
<proteinExistence type="inferred from homology"/>
<sequence length="355" mass="40530">MPSPPVVDFSNFLSGDPERMQKCADEIGHACRTQGFFQIINHPIPFSLQKEMFKLSKEFFALPLEEIMKLDKSQNDHNRGYEVIGFLRGPESAGRPPSGADKEVRPRTQLVAESLGDHFRDTCMEYLNQVTALTEKVMQAIAISLGYDEHYFDEFCTEPMAFYKLLHYPPQPEDAHPLQRGIGAHRDFGVITLLLQGDVPGLEVWDEETQSYYPAPPVEGAYVVNLGNLFQQWTNDKYISNVHRVINRSNVDRYSIPFNYNGNPDFIIRCIESCREEPEDEKYAPISVDDYVRQKYKDVYGRVRIYTVAEKAVAARSTRVRIGQDTSALCPYALDMIAMTCYAKMQDGPVDKRLA</sequence>
<dbReference type="GeneID" id="25315519"/>
<gene>
    <name evidence="4" type="ORF">T310_3169</name>
</gene>
<dbReference type="PRINTS" id="PR00682">
    <property type="entry name" value="IPNSYNTHASE"/>
</dbReference>
<dbReference type="GO" id="GO:0016491">
    <property type="term" value="F:oxidoreductase activity"/>
    <property type="evidence" value="ECO:0007669"/>
    <property type="project" value="UniProtKB-KW"/>
</dbReference>
<dbReference type="Gene3D" id="2.60.120.330">
    <property type="entry name" value="B-lactam Antibiotic, Isopenicillin N Synthase, Chain"/>
    <property type="match status" value="1"/>
</dbReference>
<dbReference type="InterPro" id="IPR050231">
    <property type="entry name" value="Iron_ascorbate_oxido_reductase"/>
</dbReference>
<organism evidence="4 5">
    <name type="scientific">Rasamsonia emersonii (strain ATCC 16479 / CBS 393.64 / IMI 116815)</name>
    <dbReference type="NCBI Taxonomy" id="1408163"/>
    <lineage>
        <taxon>Eukaryota</taxon>
        <taxon>Fungi</taxon>
        <taxon>Dikarya</taxon>
        <taxon>Ascomycota</taxon>
        <taxon>Pezizomycotina</taxon>
        <taxon>Eurotiomycetes</taxon>
        <taxon>Eurotiomycetidae</taxon>
        <taxon>Eurotiales</taxon>
        <taxon>Trichocomaceae</taxon>
        <taxon>Rasamsonia</taxon>
    </lineage>
</organism>
<dbReference type="AlphaFoldDB" id="A0A0F4YXL0"/>
<keyword evidence="2" id="KW-0479">Metal-binding</keyword>
<dbReference type="STRING" id="1408163.A0A0F4YXL0"/>
<dbReference type="RefSeq" id="XP_013329427.1">
    <property type="nucleotide sequence ID" value="XM_013473973.1"/>
</dbReference>
<dbReference type="GO" id="GO:0046872">
    <property type="term" value="F:metal ion binding"/>
    <property type="evidence" value="ECO:0007669"/>
    <property type="project" value="UniProtKB-KW"/>
</dbReference>
<dbReference type="PANTHER" id="PTHR47990">
    <property type="entry name" value="2-OXOGLUTARATE (2OG) AND FE(II)-DEPENDENT OXYGENASE SUPERFAMILY PROTEIN-RELATED"/>
    <property type="match status" value="1"/>
</dbReference>